<evidence type="ECO:0000313" key="1">
    <source>
        <dbReference type="EMBL" id="GAD57595.1"/>
    </source>
</evidence>
<accession>U2Z809</accession>
<reference evidence="1" key="1">
    <citation type="journal article" date="2013" name="Genome Announc.">
        <title>Draft Genome Sequence of Loktanella cinnabarina LL-001T, Isolated from Deep-Sea Floor Sediment.</title>
        <authorList>
            <person name="Nishi S."/>
            <person name="Tsubouchi T."/>
            <person name="Takaki Y."/>
            <person name="Koyanagi R."/>
            <person name="Satoh N."/>
            <person name="Maruyama T."/>
            <person name="Hatada Y."/>
        </authorList>
    </citation>
    <scope>NUCLEOTIDE SEQUENCE [LARGE SCALE GENOMIC DNA]</scope>
    <source>
        <strain evidence="1">LL-001</strain>
    </source>
</reference>
<protein>
    <submittedName>
        <fullName evidence="1">Uncharacterized protein</fullName>
    </submittedName>
</protein>
<gene>
    <name evidence="1" type="ORF">MBELCI_3647</name>
</gene>
<dbReference type="Proteomes" id="UP000016566">
    <property type="component" value="Unassembled WGS sequence"/>
</dbReference>
<dbReference type="RefSeq" id="WP_021695693.1">
    <property type="nucleotide sequence ID" value="NZ_BATB01000110.1"/>
</dbReference>
<dbReference type="AlphaFoldDB" id="U2Z809"/>
<dbReference type="STRING" id="1337093.MBELCI_3647"/>
<proteinExistence type="predicted"/>
<organism evidence="1 2">
    <name type="scientific">Limimaricola cinnabarinus LL-001</name>
    <dbReference type="NCBI Taxonomy" id="1337093"/>
    <lineage>
        <taxon>Bacteria</taxon>
        <taxon>Pseudomonadati</taxon>
        <taxon>Pseudomonadota</taxon>
        <taxon>Alphaproteobacteria</taxon>
        <taxon>Rhodobacterales</taxon>
        <taxon>Paracoccaceae</taxon>
        <taxon>Limimaricola</taxon>
    </lineage>
</organism>
<name>U2Z809_9RHOB</name>
<comment type="caution">
    <text evidence="1">The sequence shown here is derived from an EMBL/GenBank/DDBJ whole genome shotgun (WGS) entry which is preliminary data.</text>
</comment>
<sequence>MITILVAFLLIALSMAGLGLGLMFGCGPPQGGCGTPCAGCRNPCARKGAR</sequence>
<keyword evidence="2" id="KW-1185">Reference proteome</keyword>
<dbReference type="EMBL" id="BATB01000110">
    <property type="protein sequence ID" value="GAD57595.1"/>
    <property type="molecule type" value="Genomic_DNA"/>
</dbReference>
<evidence type="ECO:0000313" key="2">
    <source>
        <dbReference type="Proteomes" id="UP000016566"/>
    </source>
</evidence>